<accession>A0ABU5ICK9</accession>
<organism evidence="6 7">
    <name type="scientific">Azohydromonas lata</name>
    <dbReference type="NCBI Taxonomy" id="45677"/>
    <lineage>
        <taxon>Bacteria</taxon>
        <taxon>Pseudomonadati</taxon>
        <taxon>Pseudomonadota</taxon>
        <taxon>Betaproteobacteria</taxon>
        <taxon>Burkholderiales</taxon>
        <taxon>Sphaerotilaceae</taxon>
        <taxon>Azohydromonas</taxon>
    </lineage>
</organism>
<evidence type="ECO:0000313" key="7">
    <source>
        <dbReference type="Proteomes" id="UP001293718"/>
    </source>
</evidence>
<dbReference type="EMBL" id="JAXOJX010000012">
    <property type="protein sequence ID" value="MDZ5456869.1"/>
    <property type="molecule type" value="Genomic_DNA"/>
</dbReference>
<evidence type="ECO:0000259" key="5">
    <source>
        <dbReference type="PROSITE" id="PS50045"/>
    </source>
</evidence>
<keyword evidence="1" id="KW-0547">Nucleotide-binding</keyword>
<dbReference type="RefSeq" id="WP_322465305.1">
    <property type="nucleotide sequence ID" value="NZ_JAXOJX010000012.1"/>
</dbReference>
<dbReference type="Proteomes" id="UP001293718">
    <property type="component" value="Unassembled WGS sequence"/>
</dbReference>
<dbReference type="SUPFAM" id="SSF46689">
    <property type="entry name" value="Homeodomain-like"/>
    <property type="match status" value="1"/>
</dbReference>
<evidence type="ECO:0000256" key="3">
    <source>
        <dbReference type="ARBA" id="ARBA00023015"/>
    </source>
</evidence>
<dbReference type="PANTHER" id="PTHR32071">
    <property type="entry name" value="TRANSCRIPTIONAL REGULATORY PROTEIN"/>
    <property type="match status" value="1"/>
</dbReference>
<dbReference type="InterPro" id="IPR025944">
    <property type="entry name" value="Sigma_54_int_dom_CS"/>
</dbReference>
<comment type="caution">
    <text evidence="6">The sequence shown here is derived from an EMBL/GenBank/DDBJ whole genome shotgun (WGS) entry which is preliminary data.</text>
</comment>
<name>A0ABU5ICK9_9BURK</name>
<dbReference type="PROSITE" id="PS50045">
    <property type="entry name" value="SIGMA54_INTERACT_4"/>
    <property type="match status" value="1"/>
</dbReference>
<dbReference type="PANTHER" id="PTHR32071:SF77">
    <property type="entry name" value="TRANSCRIPTIONAL REGULATORY PROTEIN"/>
    <property type="match status" value="1"/>
</dbReference>
<sequence length="140" mass="15534">MTWRFLIHTIFAEEAGRLGRTGSLTAEALALLTSHRWPGNVRELRNALRYALALAGDAPVTPADLPAEIGRGSGGMTVQFPAPERDTGLEQDLRLDAGRLLHALRRHKWNVTAAAQELHICRATVYRQMKRFGITAPNRL</sequence>
<dbReference type="InterPro" id="IPR002078">
    <property type="entry name" value="Sigma_54_int"/>
</dbReference>
<gene>
    <name evidence="6" type="ORF">SM757_09830</name>
</gene>
<keyword evidence="7" id="KW-1185">Reference proteome</keyword>
<dbReference type="Gene3D" id="1.10.10.60">
    <property type="entry name" value="Homeodomain-like"/>
    <property type="match status" value="1"/>
</dbReference>
<dbReference type="PROSITE" id="PS00688">
    <property type="entry name" value="SIGMA54_INTERACT_3"/>
    <property type="match status" value="1"/>
</dbReference>
<keyword evidence="2" id="KW-0067">ATP-binding</keyword>
<keyword evidence="3" id="KW-0805">Transcription regulation</keyword>
<dbReference type="Pfam" id="PF25601">
    <property type="entry name" value="AAA_lid_14"/>
    <property type="match status" value="1"/>
</dbReference>
<reference evidence="6 7" key="1">
    <citation type="submission" date="2023-11" db="EMBL/GenBank/DDBJ databases">
        <title>Draft genome of Azohydromonas lata strain H1 (DSM1123), a polyhydroxyalkanoate producer.</title>
        <authorList>
            <person name="Traversa D."/>
            <person name="D'Addabbo P."/>
            <person name="Pazzani C."/>
            <person name="Manzari C."/>
            <person name="Chiara M."/>
            <person name="Scrascia M."/>
        </authorList>
    </citation>
    <scope>NUCLEOTIDE SEQUENCE [LARGE SCALE GENOMIC DNA]</scope>
    <source>
        <strain evidence="6 7">H1</strain>
    </source>
</reference>
<dbReference type="InterPro" id="IPR009057">
    <property type="entry name" value="Homeodomain-like_sf"/>
</dbReference>
<evidence type="ECO:0000313" key="6">
    <source>
        <dbReference type="EMBL" id="MDZ5456869.1"/>
    </source>
</evidence>
<evidence type="ECO:0000256" key="4">
    <source>
        <dbReference type="ARBA" id="ARBA00023163"/>
    </source>
</evidence>
<evidence type="ECO:0000256" key="1">
    <source>
        <dbReference type="ARBA" id="ARBA00022741"/>
    </source>
</evidence>
<keyword evidence="4" id="KW-0804">Transcription</keyword>
<proteinExistence type="predicted"/>
<dbReference type="Pfam" id="PF02954">
    <property type="entry name" value="HTH_8"/>
    <property type="match status" value="1"/>
</dbReference>
<feature type="domain" description="Sigma-54 factor interaction" evidence="5">
    <location>
        <begin position="6"/>
        <end position="53"/>
    </location>
</feature>
<protein>
    <submittedName>
        <fullName evidence="6">Helix-turn-helix domain-containing protein</fullName>
    </submittedName>
</protein>
<dbReference type="Gene3D" id="1.10.8.60">
    <property type="match status" value="1"/>
</dbReference>
<evidence type="ECO:0000256" key="2">
    <source>
        <dbReference type="ARBA" id="ARBA00022840"/>
    </source>
</evidence>
<dbReference type="InterPro" id="IPR002197">
    <property type="entry name" value="HTH_Fis"/>
</dbReference>
<dbReference type="PRINTS" id="PR01590">
    <property type="entry name" value="HTHFIS"/>
</dbReference>
<dbReference type="InterPro" id="IPR058031">
    <property type="entry name" value="AAA_lid_NorR"/>
</dbReference>